<dbReference type="AlphaFoldDB" id="A0A9W6SMA2"/>
<dbReference type="InterPro" id="IPR009057">
    <property type="entry name" value="Homeodomain-like_sf"/>
</dbReference>
<dbReference type="Proteomes" id="UP001165079">
    <property type="component" value="Unassembled WGS sequence"/>
</dbReference>
<sequence length="245" mass="26851">MSVIPGQGDAERIIRLLWRTDDDVVPTAPGPRRALSVGLIIEAAVAVADETGMAGLSMRAVGDRLGRTSMALYTYVADKAELVDLMYDHVHAELGRDRPAGPWRDRVHTWAADLTAMYLRHPWVPEVSYARAVLGPHEQAVLEDLLAALEPLALPPETLRGAAGSLHHLVRGFARTLADAERLGEPDTETWQRRADALAASAPDFAERFPLSVRLSRATGWDPDWRARIEATMRTGIDLLLDGLA</sequence>
<proteinExistence type="predicted"/>
<dbReference type="Gene3D" id="1.10.10.60">
    <property type="entry name" value="Homeodomain-like"/>
    <property type="match status" value="1"/>
</dbReference>
<evidence type="ECO:0000256" key="2">
    <source>
        <dbReference type="ARBA" id="ARBA00023125"/>
    </source>
</evidence>
<accession>A0A9W6SMA2</accession>
<comment type="caution">
    <text evidence="6">The sequence shown here is derived from an EMBL/GenBank/DDBJ whole genome shotgun (WGS) entry which is preliminary data.</text>
</comment>
<evidence type="ECO:0000313" key="7">
    <source>
        <dbReference type="Proteomes" id="UP001165079"/>
    </source>
</evidence>
<evidence type="ECO:0000256" key="3">
    <source>
        <dbReference type="ARBA" id="ARBA00023163"/>
    </source>
</evidence>
<name>A0A9W6SMA2_9ACTN</name>
<dbReference type="PANTHER" id="PTHR30055:SF151">
    <property type="entry name" value="TRANSCRIPTIONAL REGULATORY PROTEIN"/>
    <property type="match status" value="1"/>
</dbReference>
<reference evidence="6" key="1">
    <citation type="submission" date="2023-03" db="EMBL/GenBank/DDBJ databases">
        <title>Actinorhabdospora filicis NBRC 111898.</title>
        <authorList>
            <person name="Ichikawa N."/>
            <person name="Sato H."/>
            <person name="Tonouchi N."/>
        </authorList>
    </citation>
    <scope>NUCLEOTIDE SEQUENCE</scope>
    <source>
        <strain evidence="6">NBRC 111898</strain>
    </source>
</reference>
<dbReference type="PANTHER" id="PTHR30055">
    <property type="entry name" value="HTH-TYPE TRANSCRIPTIONAL REGULATOR RUTR"/>
    <property type="match status" value="1"/>
</dbReference>
<dbReference type="Pfam" id="PF00440">
    <property type="entry name" value="TetR_N"/>
    <property type="match status" value="1"/>
</dbReference>
<dbReference type="Pfam" id="PF02909">
    <property type="entry name" value="TetR_C_1"/>
    <property type="match status" value="1"/>
</dbReference>
<protein>
    <submittedName>
        <fullName evidence="6">TetR family transcriptional regulator</fullName>
    </submittedName>
</protein>
<dbReference type="SUPFAM" id="SSF48498">
    <property type="entry name" value="Tetracyclin repressor-like, C-terminal domain"/>
    <property type="match status" value="1"/>
</dbReference>
<evidence type="ECO:0000256" key="4">
    <source>
        <dbReference type="PROSITE-ProRule" id="PRU00335"/>
    </source>
</evidence>
<keyword evidence="2 4" id="KW-0238">DNA-binding</keyword>
<organism evidence="6 7">
    <name type="scientific">Actinorhabdospora filicis</name>
    <dbReference type="NCBI Taxonomy" id="1785913"/>
    <lineage>
        <taxon>Bacteria</taxon>
        <taxon>Bacillati</taxon>
        <taxon>Actinomycetota</taxon>
        <taxon>Actinomycetes</taxon>
        <taxon>Micromonosporales</taxon>
        <taxon>Micromonosporaceae</taxon>
        <taxon>Actinorhabdospora</taxon>
    </lineage>
</organism>
<keyword evidence="1" id="KW-0805">Transcription regulation</keyword>
<dbReference type="PROSITE" id="PS50977">
    <property type="entry name" value="HTH_TETR_2"/>
    <property type="match status" value="1"/>
</dbReference>
<dbReference type="GO" id="GO:0045892">
    <property type="term" value="P:negative regulation of DNA-templated transcription"/>
    <property type="evidence" value="ECO:0007669"/>
    <property type="project" value="InterPro"/>
</dbReference>
<keyword evidence="7" id="KW-1185">Reference proteome</keyword>
<dbReference type="InterPro" id="IPR050109">
    <property type="entry name" value="HTH-type_TetR-like_transc_reg"/>
</dbReference>
<dbReference type="GO" id="GO:0000976">
    <property type="term" value="F:transcription cis-regulatory region binding"/>
    <property type="evidence" value="ECO:0007669"/>
    <property type="project" value="TreeGrafter"/>
</dbReference>
<dbReference type="Gene3D" id="1.10.357.10">
    <property type="entry name" value="Tetracycline Repressor, domain 2"/>
    <property type="match status" value="1"/>
</dbReference>
<evidence type="ECO:0000313" key="6">
    <source>
        <dbReference type="EMBL" id="GLZ79544.1"/>
    </source>
</evidence>
<dbReference type="InterPro" id="IPR036271">
    <property type="entry name" value="Tet_transcr_reg_TetR-rel_C_sf"/>
</dbReference>
<feature type="DNA-binding region" description="H-T-H motif" evidence="4">
    <location>
        <begin position="57"/>
        <end position="76"/>
    </location>
</feature>
<dbReference type="RefSeq" id="WP_285664697.1">
    <property type="nucleotide sequence ID" value="NZ_BSTX01000003.1"/>
</dbReference>
<dbReference type="EMBL" id="BSTX01000003">
    <property type="protein sequence ID" value="GLZ79544.1"/>
    <property type="molecule type" value="Genomic_DNA"/>
</dbReference>
<evidence type="ECO:0000256" key="1">
    <source>
        <dbReference type="ARBA" id="ARBA00023015"/>
    </source>
</evidence>
<gene>
    <name evidence="6" type="ORF">Afil01_43510</name>
</gene>
<dbReference type="InterPro" id="IPR004111">
    <property type="entry name" value="Repressor_TetR_C"/>
</dbReference>
<evidence type="ECO:0000259" key="5">
    <source>
        <dbReference type="PROSITE" id="PS50977"/>
    </source>
</evidence>
<dbReference type="SUPFAM" id="SSF46689">
    <property type="entry name" value="Homeodomain-like"/>
    <property type="match status" value="1"/>
</dbReference>
<dbReference type="InterPro" id="IPR001647">
    <property type="entry name" value="HTH_TetR"/>
</dbReference>
<feature type="domain" description="HTH tetR-type" evidence="5">
    <location>
        <begin position="34"/>
        <end position="94"/>
    </location>
</feature>
<dbReference type="GO" id="GO:0003700">
    <property type="term" value="F:DNA-binding transcription factor activity"/>
    <property type="evidence" value="ECO:0007669"/>
    <property type="project" value="TreeGrafter"/>
</dbReference>
<keyword evidence="3" id="KW-0804">Transcription</keyword>